<dbReference type="Gene3D" id="1.10.10.10">
    <property type="entry name" value="Winged helix-like DNA-binding domain superfamily/Winged helix DNA-binding domain"/>
    <property type="match status" value="1"/>
</dbReference>
<name>A0A356LAV7_9BURK</name>
<protein>
    <submittedName>
        <fullName evidence="5">GntR family transcriptional regulator</fullName>
    </submittedName>
</protein>
<organism evidence="5 6">
    <name type="scientific">Advenella kashmirensis</name>
    <dbReference type="NCBI Taxonomy" id="310575"/>
    <lineage>
        <taxon>Bacteria</taxon>
        <taxon>Pseudomonadati</taxon>
        <taxon>Pseudomonadota</taxon>
        <taxon>Betaproteobacteria</taxon>
        <taxon>Burkholderiales</taxon>
        <taxon>Alcaligenaceae</taxon>
    </lineage>
</organism>
<comment type="caution">
    <text evidence="5">The sequence shown here is derived from an EMBL/GenBank/DDBJ whole genome shotgun (WGS) entry which is preliminary data.</text>
</comment>
<dbReference type="PROSITE" id="PS50949">
    <property type="entry name" value="HTH_GNTR"/>
    <property type="match status" value="1"/>
</dbReference>
<dbReference type="SUPFAM" id="SSF46785">
    <property type="entry name" value="Winged helix' DNA-binding domain"/>
    <property type="match status" value="1"/>
</dbReference>
<dbReference type="InterPro" id="IPR011663">
    <property type="entry name" value="UTRA"/>
</dbReference>
<dbReference type="SMART" id="SM00345">
    <property type="entry name" value="HTH_GNTR"/>
    <property type="match status" value="1"/>
</dbReference>
<proteinExistence type="predicted"/>
<dbReference type="InterPro" id="IPR000524">
    <property type="entry name" value="Tscrpt_reg_HTH_GntR"/>
</dbReference>
<evidence type="ECO:0000313" key="6">
    <source>
        <dbReference type="Proteomes" id="UP000264036"/>
    </source>
</evidence>
<dbReference type="GO" id="GO:0003700">
    <property type="term" value="F:DNA-binding transcription factor activity"/>
    <property type="evidence" value="ECO:0007669"/>
    <property type="project" value="InterPro"/>
</dbReference>
<keyword evidence="1" id="KW-0805">Transcription regulation</keyword>
<accession>A0A356LAV7</accession>
<dbReference type="GO" id="GO:0045892">
    <property type="term" value="P:negative regulation of DNA-templated transcription"/>
    <property type="evidence" value="ECO:0007669"/>
    <property type="project" value="TreeGrafter"/>
</dbReference>
<dbReference type="PRINTS" id="PR00035">
    <property type="entry name" value="HTHGNTR"/>
</dbReference>
<dbReference type="Pfam" id="PF00392">
    <property type="entry name" value="GntR"/>
    <property type="match status" value="1"/>
</dbReference>
<dbReference type="SMART" id="SM00866">
    <property type="entry name" value="UTRA"/>
    <property type="match status" value="1"/>
</dbReference>
<dbReference type="PANTHER" id="PTHR44846">
    <property type="entry name" value="MANNOSYL-D-GLYCERATE TRANSPORT/METABOLISM SYSTEM REPRESSOR MNGR-RELATED"/>
    <property type="match status" value="1"/>
</dbReference>
<dbReference type="InterPro" id="IPR028978">
    <property type="entry name" value="Chorismate_lyase_/UTRA_dom_sf"/>
</dbReference>
<evidence type="ECO:0000256" key="3">
    <source>
        <dbReference type="ARBA" id="ARBA00023163"/>
    </source>
</evidence>
<dbReference type="Pfam" id="PF07702">
    <property type="entry name" value="UTRA"/>
    <property type="match status" value="1"/>
</dbReference>
<dbReference type="PANTHER" id="PTHR44846:SF1">
    <property type="entry name" value="MANNOSYL-D-GLYCERATE TRANSPORT_METABOLISM SYSTEM REPRESSOR MNGR-RELATED"/>
    <property type="match status" value="1"/>
</dbReference>
<evidence type="ECO:0000256" key="1">
    <source>
        <dbReference type="ARBA" id="ARBA00023015"/>
    </source>
</evidence>
<keyword evidence="3" id="KW-0804">Transcription</keyword>
<evidence type="ECO:0000256" key="2">
    <source>
        <dbReference type="ARBA" id="ARBA00023125"/>
    </source>
</evidence>
<keyword evidence="2" id="KW-0238">DNA-binding</keyword>
<feature type="domain" description="HTH gntR-type" evidence="4">
    <location>
        <begin position="4"/>
        <end position="72"/>
    </location>
</feature>
<sequence>MKKLTKYNEIALSLKEDIVSGKYGIGSLLPTEFELSAMHSASRQTIRSAIAELARQGFVSRTKKLGTRVESAMPQNMYLHRLDSINDLVQFSNENKKAVQGMEQVVLDKQLAADLGLEPGLHALKISTMRYGKAGDKLPIGWTDIYVVLAGLDLSLLAERIKEKPDVLVSAILEEEFNVTLKAVSQEIDSILLPAELETVLQTPSPAPALKVIRRYIDSHDDVVQISITLHPSGRFSLLLDAKREM</sequence>
<dbReference type="Gene3D" id="3.40.1410.10">
    <property type="entry name" value="Chorismate lyase-like"/>
    <property type="match status" value="1"/>
</dbReference>
<gene>
    <name evidence="5" type="ORF">DD666_01745</name>
</gene>
<dbReference type="GO" id="GO:0003677">
    <property type="term" value="F:DNA binding"/>
    <property type="evidence" value="ECO:0007669"/>
    <property type="project" value="UniProtKB-KW"/>
</dbReference>
<dbReference type="Proteomes" id="UP000264036">
    <property type="component" value="Unassembled WGS sequence"/>
</dbReference>
<dbReference type="AlphaFoldDB" id="A0A356LAV7"/>
<dbReference type="InterPro" id="IPR050679">
    <property type="entry name" value="Bact_HTH_transcr_reg"/>
</dbReference>
<dbReference type="SUPFAM" id="SSF64288">
    <property type="entry name" value="Chorismate lyase-like"/>
    <property type="match status" value="1"/>
</dbReference>
<reference evidence="5 6" key="1">
    <citation type="journal article" date="2018" name="Nat. Biotechnol.">
        <title>A standardized bacterial taxonomy based on genome phylogeny substantially revises the tree of life.</title>
        <authorList>
            <person name="Parks D.H."/>
            <person name="Chuvochina M."/>
            <person name="Waite D.W."/>
            <person name="Rinke C."/>
            <person name="Skarshewski A."/>
            <person name="Chaumeil P.A."/>
            <person name="Hugenholtz P."/>
        </authorList>
    </citation>
    <scope>NUCLEOTIDE SEQUENCE [LARGE SCALE GENOMIC DNA]</scope>
    <source>
        <strain evidence="5">UBA10707</strain>
    </source>
</reference>
<evidence type="ECO:0000259" key="4">
    <source>
        <dbReference type="PROSITE" id="PS50949"/>
    </source>
</evidence>
<dbReference type="EMBL" id="DOEK01000004">
    <property type="protein sequence ID" value="HBP28123.1"/>
    <property type="molecule type" value="Genomic_DNA"/>
</dbReference>
<dbReference type="InterPro" id="IPR036390">
    <property type="entry name" value="WH_DNA-bd_sf"/>
</dbReference>
<evidence type="ECO:0000313" key="5">
    <source>
        <dbReference type="EMBL" id="HBP28123.1"/>
    </source>
</evidence>
<dbReference type="CDD" id="cd07377">
    <property type="entry name" value="WHTH_GntR"/>
    <property type="match status" value="1"/>
</dbReference>
<dbReference type="InterPro" id="IPR036388">
    <property type="entry name" value="WH-like_DNA-bd_sf"/>
</dbReference>